<dbReference type="OrthoDB" id="204440at2"/>
<keyword evidence="2" id="KW-1185">Reference proteome</keyword>
<proteinExistence type="predicted"/>
<organism evidence="1 2">
    <name type="scientific">Ereboglobus luteus</name>
    <dbReference type="NCBI Taxonomy" id="1796921"/>
    <lineage>
        <taxon>Bacteria</taxon>
        <taxon>Pseudomonadati</taxon>
        <taxon>Verrucomicrobiota</taxon>
        <taxon>Opitutia</taxon>
        <taxon>Opitutales</taxon>
        <taxon>Opitutaceae</taxon>
        <taxon>Ereboglobus</taxon>
    </lineage>
</organism>
<dbReference type="AlphaFoldDB" id="A0A2U8E626"/>
<dbReference type="KEGG" id="elut:CKA38_14615"/>
<sequence length="133" mass="14990">MIINKKNNIITIFVMAALTFSTLPGCKTTLEEGGPYKGDTLLYRAELASVTSYELMNTFVKWEHDNRNLLSTHPEIKVAADRVRTEYPKVKAGLDAAIEVYRQLPNDENKAKLSDIIKVVQTEVAKVSKYMNP</sequence>
<dbReference type="Proteomes" id="UP000244896">
    <property type="component" value="Chromosome"/>
</dbReference>
<gene>
    <name evidence="1" type="ORF">CKA38_14615</name>
</gene>
<dbReference type="EMBL" id="CP023004">
    <property type="protein sequence ID" value="AWI10323.1"/>
    <property type="molecule type" value="Genomic_DNA"/>
</dbReference>
<dbReference type="RefSeq" id="WP_108826225.1">
    <property type="nucleotide sequence ID" value="NZ_CP023004.1"/>
</dbReference>
<evidence type="ECO:0000313" key="2">
    <source>
        <dbReference type="Proteomes" id="UP000244896"/>
    </source>
</evidence>
<name>A0A2U8E626_9BACT</name>
<evidence type="ECO:0000313" key="1">
    <source>
        <dbReference type="EMBL" id="AWI10323.1"/>
    </source>
</evidence>
<accession>A0A2U8E626</accession>
<reference evidence="1 2" key="1">
    <citation type="journal article" date="2018" name="Syst. Appl. Microbiol.">
        <title>Ereboglobus luteus gen. nov. sp. nov. from cockroach guts, and new insights into the oxygen relationship of the genera Opitutus and Didymococcus (Verrucomicrobia: Opitutaceae).</title>
        <authorList>
            <person name="Tegtmeier D."/>
            <person name="Belitz A."/>
            <person name="Radek R."/>
            <person name="Heimerl T."/>
            <person name="Brune A."/>
        </authorList>
    </citation>
    <scope>NUCLEOTIDE SEQUENCE [LARGE SCALE GENOMIC DNA]</scope>
    <source>
        <strain evidence="1 2">Ho45</strain>
    </source>
</reference>
<protein>
    <submittedName>
        <fullName evidence="1">Uncharacterized protein</fullName>
    </submittedName>
</protein>